<organism evidence="1">
    <name type="scientific">Leviviridae sp</name>
    <dbReference type="NCBI Taxonomy" id="2027243"/>
    <lineage>
        <taxon>Viruses</taxon>
        <taxon>Riboviria</taxon>
        <taxon>Orthornavirae</taxon>
        <taxon>Lenarviricota</taxon>
        <taxon>Leviviricetes</taxon>
        <taxon>Norzivirales</taxon>
        <taxon>Fiersviridae</taxon>
    </lineage>
</organism>
<protein>
    <recommendedName>
        <fullName evidence="2">Maturation</fullName>
    </recommendedName>
</protein>
<sequence length="434" mass="48388">RVRKRRVPDIFDGDSGYTDRLVTHLTSSKSSAVLSDVRTEGRLTPLASSLRGQEVTLDENHIKKLGGLYDSFQFRGDVGGEFTLTRRGIISEYQSNYLLTGEGINSGSSKYERHEYRGPVYAKDPRTLAVPSDPSLRDLGPLGTHAIAAVKPTNNVADLAVDLAEARRDGLPALYGAHLWKGRTHLARSAGGEYLNSEFGWKPLVSDIRDASYAAANAHKILASYERNSHKLVRRRFDFPVEKTIDPPQLVFHQFLGYIPGPSINWLTEAGVPRGDLYSQRRFYRKAWFSGAFTYHLPIGYSSRNGLISAAAKAGPLLGIELTPEVVWSATPWTWALDWMSNIGDVVSIMSDMSNDGLVIQYGYMMEHTVTSWTYTLSPTGYRDGSRDACIPLTYFVETKRRKRATPFGFEIGWEGLTLRQLAISAALGLTRWL</sequence>
<reference evidence="1" key="1">
    <citation type="submission" date="2019-05" db="EMBL/GenBank/DDBJ databases">
        <title>Metatranscriptomic reconstruction reveals RNA viruses with the potential to shape carbon cycling in soil.</title>
        <authorList>
            <person name="Starr E.P."/>
            <person name="Nuccio E."/>
            <person name="Pett-Ridge J."/>
            <person name="Banfield J.F."/>
            <person name="Firestone M.K."/>
        </authorList>
    </citation>
    <scope>NUCLEOTIDE SEQUENCE</scope>
    <source>
        <strain evidence="1">H2_Bulk_36_scaffold_67</strain>
    </source>
</reference>
<feature type="non-terminal residue" evidence="1">
    <location>
        <position position="1"/>
    </location>
</feature>
<gene>
    <name evidence="1" type="ORF">H2Bulk3667_000003</name>
</gene>
<accession>A0A514DB32</accession>
<dbReference type="EMBL" id="MN035811">
    <property type="protein sequence ID" value="QDH90828.1"/>
    <property type="molecule type" value="Genomic_RNA"/>
</dbReference>
<proteinExistence type="predicted"/>
<name>A0A514DB32_9VIRU</name>
<evidence type="ECO:0000313" key="1">
    <source>
        <dbReference type="EMBL" id="QDH90828.1"/>
    </source>
</evidence>
<evidence type="ECO:0008006" key="2">
    <source>
        <dbReference type="Google" id="ProtNLM"/>
    </source>
</evidence>